<evidence type="ECO:0000256" key="1">
    <source>
        <dbReference type="ARBA" id="ARBA00004752"/>
    </source>
</evidence>
<keyword evidence="3 9" id="KW-0808">Transferase</keyword>
<proteinExistence type="inferred from homology"/>
<dbReference type="GO" id="GO:0005576">
    <property type="term" value="C:extracellular region"/>
    <property type="evidence" value="ECO:0007669"/>
    <property type="project" value="TreeGrafter"/>
</dbReference>
<evidence type="ECO:0000256" key="7">
    <source>
        <dbReference type="PROSITE-ProRule" id="PRU01373"/>
    </source>
</evidence>
<reference evidence="9" key="1">
    <citation type="submission" date="2024-06" db="EMBL/GenBank/DDBJ databases">
        <title>Methylostella associata gen. nov., sp. nov., a novel Ancalomicrobiaceae-affiliated facultatively methylotrophic bacteria that feed on methanotrophs of the genus Methylococcus.</title>
        <authorList>
            <person name="Saltykova V."/>
            <person name="Danilova O.V."/>
            <person name="Oshkin I.Y."/>
            <person name="Belova S.E."/>
            <person name="Pimenov N.V."/>
            <person name="Dedysh S.N."/>
        </authorList>
    </citation>
    <scope>NUCLEOTIDE SEQUENCE</scope>
    <source>
        <strain evidence="9">S20</strain>
    </source>
</reference>
<dbReference type="SUPFAM" id="SSF141523">
    <property type="entry name" value="L,D-transpeptidase catalytic domain-like"/>
    <property type="match status" value="1"/>
</dbReference>
<dbReference type="GO" id="GO:0018104">
    <property type="term" value="P:peptidoglycan-protein cross-linking"/>
    <property type="evidence" value="ECO:0007669"/>
    <property type="project" value="TreeGrafter"/>
</dbReference>
<evidence type="ECO:0000256" key="6">
    <source>
        <dbReference type="ARBA" id="ARBA00023316"/>
    </source>
</evidence>
<dbReference type="GO" id="GO:0071972">
    <property type="term" value="F:peptidoglycan L,D-transpeptidase activity"/>
    <property type="evidence" value="ECO:0007669"/>
    <property type="project" value="TreeGrafter"/>
</dbReference>
<feature type="domain" description="L,D-TPase catalytic" evidence="8">
    <location>
        <begin position="10"/>
        <end position="125"/>
    </location>
</feature>
<dbReference type="PANTHER" id="PTHR30582">
    <property type="entry name" value="L,D-TRANSPEPTIDASE"/>
    <property type="match status" value="1"/>
</dbReference>
<dbReference type="KEGG" id="mflg:ABS361_20710"/>
<evidence type="ECO:0000256" key="4">
    <source>
        <dbReference type="ARBA" id="ARBA00022960"/>
    </source>
</evidence>
<protein>
    <submittedName>
        <fullName evidence="9">L,D-transpeptidase</fullName>
        <ecNumber evidence="9">2.-.-.-</ecNumber>
    </submittedName>
</protein>
<comment type="pathway">
    <text evidence="1 7">Cell wall biogenesis; peptidoglycan biosynthesis.</text>
</comment>
<keyword evidence="5 7" id="KW-0573">Peptidoglycan synthesis</keyword>
<evidence type="ECO:0000256" key="3">
    <source>
        <dbReference type="ARBA" id="ARBA00022679"/>
    </source>
</evidence>
<keyword evidence="4 7" id="KW-0133">Cell shape</keyword>
<dbReference type="InterPro" id="IPR050979">
    <property type="entry name" value="LD-transpeptidase"/>
</dbReference>
<feature type="active site" description="Nucleophile" evidence="7">
    <location>
        <position position="97"/>
    </location>
</feature>
<dbReference type="PANTHER" id="PTHR30582:SF2">
    <property type="entry name" value="L,D-TRANSPEPTIDASE YCIB-RELATED"/>
    <property type="match status" value="1"/>
</dbReference>
<dbReference type="InterPro" id="IPR005490">
    <property type="entry name" value="LD_TPept_cat_dom"/>
</dbReference>
<dbReference type="PROSITE" id="PS52029">
    <property type="entry name" value="LD_TPASE"/>
    <property type="match status" value="1"/>
</dbReference>
<gene>
    <name evidence="9" type="ORF">ABS361_20710</name>
</gene>
<keyword evidence="6 7" id="KW-0961">Cell wall biogenesis/degradation</keyword>
<dbReference type="GO" id="GO:0008360">
    <property type="term" value="P:regulation of cell shape"/>
    <property type="evidence" value="ECO:0007669"/>
    <property type="project" value="UniProtKB-UniRule"/>
</dbReference>
<evidence type="ECO:0000259" key="8">
    <source>
        <dbReference type="PROSITE" id="PS52029"/>
    </source>
</evidence>
<dbReference type="InterPro" id="IPR038063">
    <property type="entry name" value="Transpep_catalytic_dom"/>
</dbReference>
<dbReference type="EC" id="2.-.-.-" evidence="9"/>
<dbReference type="RefSeq" id="WP_407049498.1">
    <property type="nucleotide sequence ID" value="NZ_CP158568.1"/>
</dbReference>
<dbReference type="GO" id="GO:0016740">
    <property type="term" value="F:transferase activity"/>
    <property type="evidence" value="ECO:0007669"/>
    <property type="project" value="UniProtKB-KW"/>
</dbReference>
<evidence type="ECO:0000256" key="2">
    <source>
        <dbReference type="ARBA" id="ARBA00005992"/>
    </source>
</evidence>
<accession>A0AAU7X8G1</accession>
<feature type="active site" description="Proton donor/acceptor" evidence="7">
    <location>
        <position position="81"/>
    </location>
</feature>
<dbReference type="Pfam" id="PF03734">
    <property type="entry name" value="YkuD"/>
    <property type="match status" value="1"/>
</dbReference>
<name>A0AAU7X8G1_9HYPH</name>
<dbReference type="GO" id="GO:0071555">
    <property type="term" value="P:cell wall organization"/>
    <property type="evidence" value="ECO:0007669"/>
    <property type="project" value="UniProtKB-UniRule"/>
</dbReference>
<comment type="similarity">
    <text evidence="2">Belongs to the YkuD family.</text>
</comment>
<evidence type="ECO:0000313" key="9">
    <source>
        <dbReference type="EMBL" id="XBY44405.1"/>
    </source>
</evidence>
<organism evidence="9">
    <name type="scientific">Methyloraptor flagellatus</name>
    <dbReference type="NCBI Taxonomy" id="3162530"/>
    <lineage>
        <taxon>Bacteria</taxon>
        <taxon>Pseudomonadati</taxon>
        <taxon>Pseudomonadota</taxon>
        <taxon>Alphaproteobacteria</taxon>
        <taxon>Hyphomicrobiales</taxon>
        <taxon>Ancalomicrobiaceae</taxon>
        <taxon>Methyloraptor</taxon>
    </lineage>
</organism>
<dbReference type="Gene3D" id="2.40.440.10">
    <property type="entry name" value="L,D-transpeptidase catalytic domain-like"/>
    <property type="match status" value="1"/>
</dbReference>
<dbReference type="EMBL" id="CP158568">
    <property type="protein sequence ID" value="XBY44405.1"/>
    <property type="molecule type" value="Genomic_DNA"/>
</dbReference>
<sequence>MVPRAAEAAVEARIDVSSQRMRVVVDGRSTYEWAVSTGRRGYDTPRGAWRPQALHAKYYSRKYHNSPMPHSIFFTGGVAIHGTYETRNLGRPASHGCVRLAPQHAAVLYGLVRSHGLNNARIVVYD</sequence>
<dbReference type="AlphaFoldDB" id="A0AAU7X8G1"/>
<evidence type="ECO:0000256" key="5">
    <source>
        <dbReference type="ARBA" id="ARBA00022984"/>
    </source>
</evidence>
<dbReference type="CDD" id="cd16913">
    <property type="entry name" value="YkuD_like"/>
    <property type="match status" value="1"/>
</dbReference>